<keyword evidence="2" id="KW-0813">Transport</keyword>
<evidence type="ECO:0000256" key="5">
    <source>
        <dbReference type="ARBA" id="ARBA00023065"/>
    </source>
</evidence>
<gene>
    <name evidence="7" type="ORF">HBN54_001064</name>
</gene>
<proteinExistence type="predicted"/>
<evidence type="ECO:0000313" key="7">
    <source>
        <dbReference type="EMBL" id="NKI88477.1"/>
    </source>
</evidence>
<evidence type="ECO:0000256" key="2">
    <source>
        <dbReference type="ARBA" id="ARBA00022448"/>
    </source>
</evidence>
<keyword evidence="8" id="KW-1185">Reference proteome</keyword>
<evidence type="ECO:0000256" key="3">
    <source>
        <dbReference type="ARBA" id="ARBA00022692"/>
    </source>
</evidence>
<dbReference type="EMBL" id="JAAVTK010000002">
    <property type="protein sequence ID" value="NKI88477.1"/>
    <property type="molecule type" value="Genomic_DNA"/>
</dbReference>
<accession>A0ABX1HHD4</accession>
<comment type="subcellular location">
    <subcellularLocation>
        <location evidence="1">Membrane</location>
        <topology evidence="1">Multi-pass membrane protein</topology>
    </subcellularLocation>
</comment>
<dbReference type="RefSeq" id="WP_168672106.1">
    <property type="nucleotide sequence ID" value="NZ_JAAVTK010000002.1"/>
</dbReference>
<name>A0ABX1HHD4_9BACT</name>
<organism evidence="7 8">
    <name type="scientific">Hymenobacter artigasi</name>
    <dbReference type="NCBI Taxonomy" id="2719616"/>
    <lineage>
        <taxon>Bacteria</taxon>
        <taxon>Pseudomonadati</taxon>
        <taxon>Bacteroidota</taxon>
        <taxon>Cytophagia</taxon>
        <taxon>Cytophagales</taxon>
        <taxon>Hymenobacteraceae</taxon>
        <taxon>Hymenobacter</taxon>
    </lineage>
</organism>
<keyword evidence="5" id="KW-0406">Ion transport</keyword>
<keyword evidence="6" id="KW-0472">Membrane</keyword>
<dbReference type="InterPro" id="IPR044669">
    <property type="entry name" value="YneE/VCCN1/2-like"/>
</dbReference>
<sequence>MLRRQSVELRELYKRGLLTEFRQVAMMQTIQDLLNAQGGCERIKNTPFSRQFA</sequence>
<comment type="caution">
    <text evidence="7">The sequence shown here is derived from an EMBL/GenBank/DDBJ whole genome shotgun (WGS) entry which is preliminary data.</text>
</comment>
<keyword evidence="4" id="KW-1133">Transmembrane helix</keyword>
<keyword evidence="3" id="KW-0812">Transmembrane</keyword>
<protein>
    <submittedName>
        <fullName evidence="7">Membrane chloride channel (Bestrophin family)</fullName>
    </submittedName>
</protein>
<reference evidence="7 8" key="1">
    <citation type="submission" date="2020-03" db="EMBL/GenBank/DDBJ databases">
        <title>Genomic Encyclopedia of Type Strains, Phase IV (KMG-V): Genome sequencing to study the core and pangenomes of soil and plant-associated prokaryotes.</title>
        <authorList>
            <person name="Whitman W."/>
        </authorList>
    </citation>
    <scope>NUCLEOTIDE SEQUENCE [LARGE SCALE GENOMIC DNA]</scope>
    <source>
        <strain evidence="7 8">1B</strain>
    </source>
</reference>
<evidence type="ECO:0000256" key="4">
    <source>
        <dbReference type="ARBA" id="ARBA00022989"/>
    </source>
</evidence>
<dbReference type="Pfam" id="PF25539">
    <property type="entry name" value="Bestrophin_2"/>
    <property type="match status" value="1"/>
</dbReference>
<evidence type="ECO:0000256" key="1">
    <source>
        <dbReference type="ARBA" id="ARBA00004141"/>
    </source>
</evidence>
<evidence type="ECO:0000313" key="8">
    <source>
        <dbReference type="Proteomes" id="UP000717634"/>
    </source>
</evidence>
<dbReference type="Proteomes" id="UP000717634">
    <property type="component" value="Unassembled WGS sequence"/>
</dbReference>
<evidence type="ECO:0000256" key="6">
    <source>
        <dbReference type="ARBA" id="ARBA00023136"/>
    </source>
</evidence>